<evidence type="ECO:0000313" key="1">
    <source>
        <dbReference type="EMBL" id="KAK4832345.1"/>
    </source>
</evidence>
<evidence type="ECO:0000313" key="2">
    <source>
        <dbReference type="Proteomes" id="UP001333110"/>
    </source>
</evidence>
<name>A0AAN7PLI3_MYCAM</name>
<dbReference type="EMBL" id="JAUNZN010000001">
    <property type="protein sequence ID" value="KAK4832345.1"/>
    <property type="molecule type" value="Genomic_DNA"/>
</dbReference>
<gene>
    <name evidence="1" type="ORF">QYF61_021874</name>
</gene>
<sequence>MLVFGGPNECGVPVGRARECCVFAASAQLGQPDPHVLFCKADFQPVGRQHVLVHGITLPQVQDLAFASAEIHEVPISPFVQPVRSLRIEAKPSHVLHAADHHPLGLDVQPVFNSPHCLLMQPILHQLLYEDLMGDSVKGLTEIQVDNTHFSSLIYKPAISS</sequence>
<proteinExistence type="predicted"/>
<accession>A0AAN7PLI3</accession>
<protein>
    <submittedName>
        <fullName evidence="1">Uncharacterized protein</fullName>
    </submittedName>
</protein>
<comment type="caution">
    <text evidence="1">The sequence shown here is derived from an EMBL/GenBank/DDBJ whole genome shotgun (WGS) entry which is preliminary data.</text>
</comment>
<organism evidence="1 2">
    <name type="scientific">Mycteria americana</name>
    <name type="common">Wood stork</name>
    <dbReference type="NCBI Taxonomy" id="33587"/>
    <lineage>
        <taxon>Eukaryota</taxon>
        <taxon>Metazoa</taxon>
        <taxon>Chordata</taxon>
        <taxon>Craniata</taxon>
        <taxon>Vertebrata</taxon>
        <taxon>Euteleostomi</taxon>
        <taxon>Archelosauria</taxon>
        <taxon>Archosauria</taxon>
        <taxon>Dinosauria</taxon>
        <taxon>Saurischia</taxon>
        <taxon>Theropoda</taxon>
        <taxon>Coelurosauria</taxon>
        <taxon>Aves</taxon>
        <taxon>Neognathae</taxon>
        <taxon>Neoaves</taxon>
        <taxon>Aequornithes</taxon>
        <taxon>Ciconiiformes</taxon>
        <taxon>Ciconiidae</taxon>
        <taxon>Mycteria</taxon>
    </lineage>
</organism>
<keyword evidence="2" id="KW-1185">Reference proteome</keyword>
<dbReference type="Proteomes" id="UP001333110">
    <property type="component" value="Unassembled WGS sequence"/>
</dbReference>
<dbReference type="AlphaFoldDB" id="A0AAN7PLI3"/>
<reference evidence="1 2" key="1">
    <citation type="journal article" date="2023" name="J. Hered.">
        <title>Chromosome-level genome of the wood stork (Mycteria americana) provides insight into avian chromosome evolution.</title>
        <authorList>
            <person name="Flamio R. Jr."/>
            <person name="Ramstad K.M."/>
        </authorList>
    </citation>
    <scope>NUCLEOTIDE SEQUENCE [LARGE SCALE GENOMIC DNA]</scope>
    <source>
        <strain evidence="1">JAX WOST 10</strain>
    </source>
</reference>